<dbReference type="Proteomes" id="UP000479190">
    <property type="component" value="Unassembled WGS sequence"/>
</dbReference>
<dbReference type="AlphaFoldDB" id="A0A6H5IV30"/>
<gene>
    <name evidence="3" type="ORF">TBRA_LOCUS12614</name>
</gene>
<evidence type="ECO:0000259" key="2">
    <source>
        <dbReference type="PROSITE" id="PS00028"/>
    </source>
</evidence>
<reference evidence="3 4" key="1">
    <citation type="submission" date="2020-02" db="EMBL/GenBank/DDBJ databases">
        <authorList>
            <person name="Ferguson B K."/>
        </authorList>
    </citation>
    <scope>NUCLEOTIDE SEQUENCE [LARGE SCALE GENOMIC DNA]</scope>
</reference>
<keyword evidence="1" id="KW-0732">Signal</keyword>
<evidence type="ECO:0000256" key="1">
    <source>
        <dbReference type="SAM" id="SignalP"/>
    </source>
</evidence>
<feature type="domain" description="C2H2-type" evidence="2">
    <location>
        <begin position="100"/>
        <end position="121"/>
    </location>
</feature>
<protein>
    <recommendedName>
        <fullName evidence="2">C2H2-type domain-containing protein</fullName>
    </recommendedName>
</protein>
<dbReference type="OrthoDB" id="1695393at2759"/>
<evidence type="ECO:0000313" key="4">
    <source>
        <dbReference type="Proteomes" id="UP000479190"/>
    </source>
</evidence>
<dbReference type="EMBL" id="CADCXV010001072">
    <property type="protein sequence ID" value="CAB0040923.1"/>
    <property type="molecule type" value="Genomic_DNA"/>
</dbReference>
<keyword evidence="4" id="KW-1185">Reference proteome</keyword>
<organism evidence="3 4">
    <name type="scientific">Trichogramma brassicae</name>
    <dbReference type="NCBI Taxonomy" id="86971"/>
    <lineage>
        <taxon>Eukaryota</taxon>
        <taxon>Metazoa</taxon>
        <taxon>Ecdysozoa</taxon>
        <taxon>Arthropoda</taxon>
        <taxon>Hexapoda</taxon>
        <taxon>Insecta</taxon>
        <taxon>Pterygota</taxon>
        <taxon>Neoptera</taxon>
        <taxon>Endopterygota</taxon>
        <taxon>Hymenoptera</taxon>
        <taxon>Apocrita</taxon>
        <taxon>Proctotrupomorpha</taxon>
        <taxon>Chalcidoidea</taxon>
        <taxon>Trichogrammatidae</taxon>
        <taxon>Trichogramma</taxon>
    </lineage>
</organism>
<evidence type="ECO:0000313" key="3">
    <source>
        <dbReference type="EMBL" id="CAB0040923.1"/>
    </source>
</evidence>
<sequence length="211" mass="24101">MKKLTLMILMILIKFQFSKKVSGKSYKMIQNCNVKKNLRSLTTASKKIKVDSIVNKENVISYDINDMAEVACTKCKVLVKKVNAKDLKCSKCRQSYTYTCLGCKTQFQKIGSLRMHYNRKHGPKLFSCQRCNPRSGSQATLDSLDMTRFSEDGGGVDERVAVLEFELRKAKENINSLRANLTICINGKWNLIVNGIGQRWSRCRRYASAYE</sequence>
<accession>A0A6H5IV30</accession>
<name>A0A6H5IV30_9HYME</name>
<dbReference type="InterPro" id="IPR013087">
    <property type="entry name" value="Znf_C2H2_type"/>
</dbReference>
<proteinExistence type="predicted"/>
<feature type="signal peptide" evidence="1">
    <location>
        <begin position="1"/>
        <end position="23"/>
    </location>
</feature>
<feature type="chain" id="PRO_5026033920" description="C2H2-type domain-containing protein" evidence="1">
    <location>
        <begin position="24"/>
        <end position="211"/>
    </location>
</feature>
<dbReference type="PROSITE" id="PS00028">
    <property type="entry name" value="ZINC_FINGER_C2H2_1"/>
    <property type="match status" value="1"/>
</dbReference>